<dbReference type="Proteomes" id="UP000290189">
    <property type="component" value="Unassembled WGS sequence"/>
</dbReference>
<reference evidence="4 5" key="1">
    <citation type="submission" date="2018-03" db="EMBL/GenBank/DDBJ databases">
        <authorList>
            <person name="Fogelqvist J."/>
        </authorList>
    </citation>
    <scope>NUCLEOTIDE SEQUENCE [LARGE SCALE GENOMIC DNA]</scope>
</reference>
<dbReference type="Gene3D" id="3.30.450.20">
    <property type="entry name" value="PAS domain"/>
    <property type="match status" value="1"/>
</dbReference>
<feature type="domain" description="PAS" evidence="3">
    <location>
        <begin position="592"/>
        <end position="662"/>
    </location>
</feature>
<dbReference type="SUPFAM" id="SSF55785">
    <property type="entry name" value="PYP-like sensor domain (PAS domain)"/>
    <property type="match status" value="1"/>
</dbReference>
<gene>
    <name evidence="4" type="ORF">PLBR_LOCUS5800</name>
</gene>
<feature type="region of interest" description="Disordered" evidence="1">
    <location>
        <begin position="1"/>
        <end position="33"/>
    </location>
</feature>
<evidence type="ECO:0000256" key="2">
    <source>
        <dbReference type="SAM" id="Phobius"/>
    </source>
</evidence>
<dbReference type="InterPro" id="IPR000014">
    <property type="entry name" value="PAS"/>
</dbReference>
<sequence length="1547" mass="167625">MAATKAQWSGRGTGGGTGSDARNRTQHHQASATSYSATTQAIFQAMLMQSRAARPSPTLIAIAFAVEFVQMAGLMLSSDLPWYPPLAHAASPILQPFLLQTLVFGSLATTITISAIFVGNVTVVVIVTRMRLHLSWATKLLRVCSSLVTSVLFIPLLVPLLQAVVCPTCFQGGSLQSSMVALITVIVLLLATALMLVTNYDVALSTSRDPLARPHSRFELLYGIVFRTVFVAVLLQSSWTPNVVLALVGVASAGTAFAYTSYIPFYRTEFVVARAAFLWMVTWAAICLLVTNAESTTAGLGPTLAFIATSPVVVVVTYVLVHMRRAQVLATPFDKLKNSLEVEMRARFALQDASRDEASSAQTAAVQEVGALFGDTCGKFHDSPLFIWFQALFTFEFVGNLYQGYNLLEKADALVPLLDVQFLIYRQRSLSMDTLMADACTREIVAYVFGEMHATNAIACDDRATDLQLAFWRELSKPDPALDDIQRHALHIRRAAISAQSHYDNAIKLRRTDTNVMLRFVSFLREFEPHNEGRAAVIESRVHDLLKQERHAAKPNVATTPSTLRQTRHSGLNTEGDPAAGDFQHGNDVTVARFKDALGAESNGVVVVSIADSTFGRILQVNHRLQTMFGQAERDLVGSNIGMLIPPPYADVHDALMRGNLRAGRHALLNHGEIRMLALHANGHLLPVSVILRAFSQFGSSLAVLAIVTERAEGAHHWTIDSRRSSIASSLSSARETGSQSALLIVGNDNGRVYAVGEGIDTIWQGRTPQSNITDLVPNYFTDRDALLAPNGIVASMSVGNHRQCRVQVDRTVAYGQSLHVDHVTLTVVDDADRQQGTAAAQLGPDYAADQVLASRYLAELQRLDEERAEHNDSDPGDDKTSVSSEQPLENSASQQEPSLEPSASDEDDAVQGRAAGPATPTVQEAALSGPSTAKDLPARSSAASGLSDTSTARWQYLSNIDAIWRREVLGRSPAPIRRVRRVVIGTAIVVILLFIVLIAYVNSTLLTVFVARNVYVSLAGTRRIAMVSIARDAHALQLIQQGILPAATLSATLQDLGTYATMLVNVDSNLATDSYNAMSQNGVVFGTGVDVTDVVDVSVVNVSYSLFDIDRLVVARSRRAVQVATVALSNVTSDLDEVLRTSFVGSVLDRMDASVVGFESDAASQVASMQTGAQIAAVTITIAIACVCVITLRDPIVHVETIRNKVAGQFLKVPMQIVGKKLSRASARAGGTEAMLENGISAMKERTFSQMERLTRAARQRRYAHLWQMWARLALPFILMVVFLIVLWYAAYANISGTMKLAPPQVQASSDRSLACLEIALLLRVLATPTSTFLQTSPGAVRDKIDEFAHLHRQLTYGSAMPQMPGTVYDTSTLQDGLLYQSACIDATGQAPHCPSFDNGVMSSGLHSAVLEYVDLAQVALSEIVATCAAVDCRRRDVQTSLLSMPDLVMVDTLQRSYLFDALRVSEADFSDSLSSASMQQFRRLVLFLVAGFVAAVTLAYVNVFRPALAQLEQHASQTRALLGMVPVDADLPTLQLLVNDNVATL</sequence>
<proteinExistence type="predicted"/>
<feature type="transmembrane region" description="Helical" evidence="2">
    <location>
        <begin position="271"/>
        <end position="291"/>
    </location>
</feature>
<feature type="transmembrane region" description="Helical" evidence="2">
    <location>
        <begin position="983"/>
        <end position="1002"/>
    </location>
</feature>
<feature type="transmembrane region" description="Helical" evidence="2">
    <location>
        <begin position="140"/>
        <end position="158"/>
    </location>
</feature>
<keyword evidence="2" id="KW-0472">Membrane</keyword>
<dbReference type="InterPro" id="IPR057352">
    <property type="entry name" value="TPR_TmcB/C"/>
</dbReference>
<dbReference type="CDD" id="cd00130">
    <property type="entry name" value="PAS"/>
    <property type="match status" value="1"/>
</dbReference>
<dbReference type="NCBIfam" id="TIGR00229">
    <property type="entry name" value="sensory_box"/>
    <property type="match status" value="1"/>
</dbReference>
<protein>
    <recommendedName>
        <fullName evidence="3">PAS domain-containing protein</fullName>
    </recommendedName>
</protein>
<accession>A0A3P3YEG6</accession>
<evidence type="ECO:0000256" key="1">
    <source>
        <dbReference type="SAM" id="MobiDB-lite"/>
    </source>
</evidence>
<feature type="compositionally biased region" description="Basic and acidic residues" evidence="1">
    <location>
        <begin position="867"/>
        <end position="881"/>
    </location>
</feature>
<dbReference type="PANTHER" id="PTHR31600:SF2">
    <property type="entry name" value="GAMETE ENRICHED GENE 10 PROTEIN-RELATED"/>
    <property type="match status" value="1"/>
</dbReference>
<feature type="transmembrane region" description="Helical" evidence="2">
    <location>
        <begin position="303"/>
        <end position="321"/>
    </location>
</feature>
<dbReference type="PANTHER" id="PTHR31600">
    <property type="entry name" value="TINY MACROCYSTS PROTEIN B-RELATED"/>
    <property type="match status" value="1"/>
</dbReference>
<feature type="region of interest" description="Disordered" evidence="1">
    <location>
        <begin position="867"/>
        <end position="945"/>
    </location>
</feature>
<geneLocation type="mitochondrion" evidence="4"/>
<dbReference type="EMBL" id="OVEO01000010">
    <property type="protein sequence ID" value="SPQ98585.1"/>
    <property type="molecule type" value="Genomic_DNA"/>
</dbReference>
<dbReference type="SMART" id="SM00091">
    <property type="entry name" value="PAS"/>
    <property type="match status" value="1"/>
</dbReference>
<dbReference type="InterPro" id="IPR052994">
    <property type="entry name" value="Tiny_macrocysts_regulators"/>
</dbReference>
<feature type="transmembrane region" description="Helical" evidence="2">
    <location>
        <begin position="1270"/>
        <end position="1293"/>
    </location>
</feature>
<evidence type="ECO:0000313" key="5">
    <source>
        <dbReference type="Proteomes" id="UP000290189"/>
    </source>
</evidence>
<name>A0A3P3YEG6_PLABS</name>
<dbReference type="Pfam" id="PF25474">
    <property type="entry name" value="TPR_TmcB"/>
    <property type="match status" value="1"/>
</dbReference>
<keyword evidence="4" id="KW-0496">Mitochondrion</keyword>
<feature type="transmembrane region" description="Helical" evidence="2">
    <location>
        <begin position="243"/>
        <end position="259"/>
    </location>
</feature>
<organism evidence="4 5">
    <name type="scientific">Plasmodiophora brassicae</name>
    <name type="common">Clubroot disease agent</name>
    <dbReference type="NCBI Taxonomy" id="37360"/>
    <lineage>
        <taxon>Eukaryota</taxon>
        <taxon>Sar</taxon>
        <taxon>Rhizaria</taxon>
        <taxon>Endomyxa</taxon>
        <taxon>Phytomyxea</taxon>
        <taxon>Plasmodiophorida</taxon>
        <taxon>Plasmodiophoridae</taxon>
        <taxon>Plasmodiophora</taxon>
    </lineage>
</organism>
<feature type="transmembrane region" description="Helical" evidence="2">
    <location>
        <begin position="218"/>
        <end position="237"/>
    </location>
</feature>
<evidence type="ECO:0000259" key="3">
    <source>
        <dbReference type="SMART" id="SM00091"/>
    </source>
</evidence>
<evidence type="ECO:0000313" key="4">
    <source>
        <dbReference type="EMBL" id="SPQ98585.1"/>
    </source>
</evidence>
<feature type="region of interest" description="Disordered" evidence="1">
    <location>
        <begin position="554"/>
        <end position="584"/>
    </location>
</feature>
<dbReference type="InterPro" id="IPR035965">
    <property type="entry name" value="PAS-like_dom_sf"/>
</dbReference>
<feature type="transmembrane region" description="Helical" evidence="2">
    <location>
        <begin position="97"/>
        <end position="128"/>
    </location>
</feature>
<keyword evidence="2" id="KW-1133">Transmembrane helix</keyword>
<feature type="compositionally biased region" description="Polar residues" evidence="1">
    <location>
        <begin position="882"/>
        <end position="898"/>
    </location>
</feature>
<feature type="transmembrane region" description="Helical" evidence="2">
    <location>
        <begin position="178"/>
        <end position="197"/>
    </location>
</feature>
<keyword evidence="2" id="KW-0812">Transmembrane</keyword>
<feature type="transmembrane region" description="Helical" evidence="2">
    <location>
        <begin position="1486"/>
        <end position="1505"/>
    </location>
</feature>
<feature type="transmembrane region" description="Helical" evidence="2">
    <location>
        <begin position="58"/>
        <end position="77"/>
    </location>
</feature>
<feature type="compositionally biased region" description="Polar residues" evidence="1">
    <location>
        <begin position="557"/>
        <end position="573"/>
    </location>
</feature>
<feature type="transmembrane region" description="Helical" evidence="2">
    <location>
        <begin position="1174"/>
        <end position="1193"/>
    </location>
</feature>